<reference evidence="2 3" key="1">
    <citation type="submission" date="2016-10" db="EMBL/GenBank/DDBJ databases">
        <authorList>
            <person name="de Groot N.N."/>
        </authorList>
    </citation>
    <scope>NUCLEOTIDE SEQUENCE [LARGE SCALE GENOMIC DNA]</scope>
    <source>
        <strain evidence="2 3">DSM 14858</strain>
    </source>
</reference>
<keyword evidence="3" id="KW-1185">Reference proteome</keyword>
<evidence type="ECO:0000313" key="2">
    <source>
        <dbReference type="EMBL" id="SEK26684.1"/>
    </source>
</evidence>
<name>A0A1H7FLK7_9RHOB</name>
<dbReference type="OrthoDB" id="7725378at2"/>
<gene>
    <name evidence="2" type="ORF">SAMN04488526_0148</name>
</gene>
<accession>A0A1H7FLK7</accession>
<sequence length="191" mass="20976">MIRPTLKRSIICFAALAIPATAQDFSEGSEAREWGLYAEQKALFTATVTDPLCVLAGDCADNCGAGNRQVVLVREADDVMIFPLKNAQSAFNGAVADLAPFCGQTVDVDGLLIEDPEIGAMSVYMVQRIRPEGGDWQRANTWTDDWAAKNPDASGDGPWFRRDPRVRQQIEEEGYLGLGKEVDKAFIADWF</sequence>
<dbReference type="EMBL" id="FNZQ01000001">
    <property type="protein sequence ID" value="SEK26684.1"/>
    <property type="molecule type" value="Genomic_DNA"/>
</dbReference>
<feature type="chain" id="PRO_5011639750" evidence="1">
    <location>
        <begin position="23"/>
        <end position="191"/>
    </location>
</feature>
<keyword evidence="1" id="KW-0732">Signal</keyword>
<proteinExistence type="predicted"/>
<dbReference type="Proteomes" id="UP000199283">
    <property type="component" value="Unassembled WGS sequence"/>
</dbReference>
<dbReference type="STRING" id="188906.SAMN04488526_0148"/>
<evidence type="ECO:0000313" key="3">
    <source>
        <dbReference type="Proteomes" id="UP000199283"/>
    </source>
</evidence>
<dbReference type="AlphaFoldDB" id="A0A1H7FLK7"/>
<evidence type="ECO:0000256" key="1">
    <source>
        <dbReference type="SAM" id="SignalP"/>
    </source>
</evidence>
<dbReference type="RefSeq" id="WP_092758843.1">
    <property type="nucleotide sequence ID" value="NZ_FNZQ01000001.1"/>
</dbReference>
<feature type="signal peptide" evidence="1">
    <location>
        <begin position="1"/>
        <end position="22"/>
    </location>
</feature>
<organism evidence="2 3">
    <name type="scientific">Jannaschia helgolandensis</name>
    <dbReference type="NCBI Taxonomy" id="188906"/>
    <lineage>
        <taxon>Bacteria</taxon>
        <taxon>Pseudomonadati</taxon>
        <taxon>Pseudomonadota</taxon>
        <taxon>Alphaproteobacteria</taxon>
        <taxon>Rhodobacterales</taxon>
        <taxon>Roseobacteraceae</taxon>
        <taxon>Jannaschia</taxon>
    </lineage>
</organism>
<protein>
    <submittedName>
        <fullName evidence="2">Uncharacterized protein</fullName>
    </submittedName>
</protein>